<reference evidence="20" key="6">
    <citation type="submission" date="2023-04" db="EMBL/GenBank/DDBJ databases">
        <title>Whole Genome Sequence of Multi-drug resistant Aeromonas caviae as a gut pathogen in newborn.</title>
        <authorList>
            <person name="Jadhav S.V."/>
            <person name="Saroj S.D."/>
            <person name="Saha U.B."/>
            <person name="Sen S."/>
            <person name="Kher A."/>
        </authorList>
    </citation>
    <scope>NUCLEOTIDE SEQUENCE</scope>
    <source>
        <strain evidence="20">SVJ23</strain>
    </source>
</reference>
<keyword evidence="7 8" id="KW-0342">GTP-binding</keyword>
<dbReference type="OrthoDB" id="9807318at2"/>
<dbReference type="GO" id="GO:0005737">
    <property type="term" value="C:cytoplasm"/>
    <property type="evidence" value="ECO:0007669"/>
    <property type="project" value="UniProtKB-SubCell"/>
</dbReference>
<evidence type="ECO:0000313" key="17">
    <source>
        <dbReference type="EMBL" id="MDH1503485.1"/>
    </source>
</evidence>
<comment type="subunit">
    <text evidence="8">Monomer.</text>
</comment>
<dbReference type="PROSITE" id="PS51710">
    <property type="entry name" value="G_OBG"/>
    <property type="match status" value="1"/>
</dbReference>
<comment type="subcellular location">
    <subcellularLocation>
        <location evidence="8">Cytoplasm</location>
    </subcellularLocation>
</comment>
<dbReference type="GO" id="GO:0043022">
    <property type="term" value="F:ribosome binding"/>
    <property type="evidence" value="ECO:0007669"/>
    <property type="project" value="UniProtKB-ARBA"/>
</dbReference>
<evidence type="ECO:0000313" key="24">
    <source>
        <dbReference type="Proteomes" id="UP000887009"/>
    </source>
</evidence>
<dbReference type="Proteomes" id="UP000886939">
    <property type="component" value="Unassembled WGS sequence"/>
</dbReference>
<dbReference type="EMBL" id="JAWZVU010000006">
    <property type="protein sequence ID" value="MDX7719099.1"/>
    <property type="molecule type" value="Genomic_DNA"/>
</dbReference>
<dbReference type="NCBIfam" id="NF008956">
    <property type="entry name" value="PRK12299.1"/>
    <property type="match status" value="1"/>
</dbReference>
<dbReference type="EMBL" id="AP021927">
    <property type="protein sequence ID" value="BBQ29230.1"/>
    <property type="molecule type" value="Genomic_DNA"/>
</dbReference>
<dbReference type="GO" id="GO:0000287">
    <property type="term" value="F:magnesium ion binding"/>
    <property type="evidence" value="ECO:0007669"/>
    <property type="project" value="InterPro"/>
</dbReference>
<dbReference type="EMBL" id="BPNN01000012">
    <property type="protein sequence ID" value="GJA62574.1"/>
    <property type="molecule type" value="Genomic_DNA"/>
</dbReference>
<dbReference type="GO" id="GO:0003924">
    <property type="term" value="F:GTPase activity"/>
    <property type="evidence" value="ECO:0007669"/>
    <property type="project" value="UniProtKB-UniRule"/>
</dbReference>
<reference evidence="12 22" key="2">
    <citation type="submission" date="2019-12" db="EMBL/GenBank/DDBJ databases">
        <title>complete genome sequences of Aeromonas caviae str. WP2-W18-ESBL-01 isolated from wastewater treatment plant effluent.</title>
        <authorList>
            <person name="Sekizuka T."/>
            <person name="Itokawa K."/>
            <person name="Yatsu K."/>
            <person name="Inamine Y."/>
            <person name="Kuroda M."/>
        </authorList>
    </citation>
    <scope>NUCLEOTIDE SEQUENCE [LARGE SCALE GENOMIC DNA]</scope>
    <source>
        <strain evidence="12 22">WP2-W18-ESBL-01</strain>
    </source>
</reference>
<dbReference type="Gene3D" id="3.40.50.300">
    <property type="entry name" value="P-loop containing nucleotide triphosphate hydrolases"/>
    <property type="match status" value="1"/>
</dbReference>
<reference evidence="18" key="7">
    <citation type="submission" date="2023-11" db="EMBL/GenBank/DDBJ databases">
        <title>WGS of Aeromonas in Northern Israel.</title>
        <authorList>
            <person name="Hershko Y."/>
        </authorList>
    </citation>
    <scope>NUCLEOTIDE SEQUENCE</scope>
    <source>
        <strain evidence="18">77416</strain>
    </source>
</reference>
<feature type="binding site" evidence="8">
    <location>
        <position position="193"/>
    </location>
    <ligand>
        <name>Mg(2+)</name>
        <dbReference type="ChEBI" id="CHEBI:18420"/>
    </ligand>
</feature>
<protein>
    <recommendedName>
        <fullName evidence="8">GTPase Obg</fullName>
        <ecNumber evidence="8">3.6.5.-</ecNumber>
    </recommendedName>
    <alternativeName>
        <fullName evidence="8">GTP-binding protein Obg</fullName>
    </alternativeName>
</protein>
<evidence type="ECO:0000256" key="6">
    <source>
        <dbReference type="ARBA" id="ARBA00022842"/>
    </source>
</evidence>
<dbReference type="InterPro" id="IPR036726">
    <property type="entry name" value="GTP1_OBG_dom_sf"/>
</dbReference>
<dbReference type="Proteomes" id="UP001163285">
    <property type="component" value="Chromosome"/>
</dbReference>
<dbReference type="HAMAP" id="MF_01454">
    <property type="entry name" value="GTPase_Obg"/>
    <property type="match status" value="1"/>
</dbReference>
<name>A0A081LRE5_AERCA</name>
<dbReference type="InterPro" id="IPR014100">
    <property type="entry name" value="GTP-bd_Obg/CgtA"/>
</dbReference>
<reference evidence="11" key="1">
    <citation type="journal article" date="2019" name="J Environ">
        <title>Genetic characterization and potential molecular dissemination mechanism of tet (31) gene in Aeromonas caviae from an oxytetracycline wastewater treatment system.</title>
        <authorList>
            <person name="Shi Y."/>
            <person name="Tian Z."/>
            <person name="Leclercq S.O."/>
            <person name="Zhang H."/>
            <person name="Yang M."/>
            <person name="Zhang Y."/>
        </authorList>
    </citation>
    <scope>NUCLEOTIDE SEQUENCE</scope>
    <source>
        <strain evidence="11">T25-39</strain>
    </source>
</reference>
<dbReference type="EMBL" id="CP110176">
    <property type="protein sequence ID" value="UZC86951.1"/>
    <property type="molecule type" value="Genomic_DNA"/>
</dbReference>
<reference evidence="19 25" key="8">
    <citation type="submission" date="2023-12" db="EMBL/GenBank/DDBJ databases">
        <title>Characterization of antibiotic resistance in Aeromonas spp. in hospital effluent.</title>
        <authorList>
            <person name="Negoseki B.R.S."/>
            <person name="Krul D."/>
            <person name="Siqueira A.C."/>
            <person name="Almeida M."/>
            <person name="Mesa D."/>
            <person name="Conte D."/>
            <person name="Dalla-Costa L.M."/>
        </authorList>
    </citation>
    <scope>NUCLEOTIDE SEQUENCE [LARGE SCALE GENOMIC DNA]</scope>
    <source>
        <strain evidence="19 25">36v</strain>
    </source>
</reference>
<dbReference type="Pfam" id="PF01018">
    <property type="entry name" value="GTP1_OBG"/>
    <property type="match status" value="1"/>
</dbReference>
<dbReference type="NCBIfam" id="TIGR02729">
    <property type="entry name" value="Obg_CgtA"/>
    <property type="match status" value="1"/>
</dbReference>
<evidence type="ECO:0000256" key="3">
    <source>
        <dbReference type="ARBA" id="ARBA00022723"/>
    </source>
</evidence>
<evidence type="ECO:0000256" key="8">
    <source>
        <dbReference type="HAMAP-Rule" id="MF_01454"/>
    </source>
</evidence>
<evidence type="ECO:0000313" key="11">
    <source>
        <dbReference type="EMBL" id="AXB05749.1"/>
    </source>
</evidence>
<dbReference type="EMBL" id="BPNL01000001">
    <property type="protein sequence ID" value="GJA52685.1"/>
    <property type="molecule type" value="Genomic_DNA"/>
</dbReference>
<dbReference type="Proteomes" id="UP001304847">
    <property type="component" value="Unassembled WGS sequence"/>
</dbReference>
<evidence type="ECO:0000256" key="5">
    <source>
        <dbReference type="ARBA" id="ARBA00022801"/>
    </source>
</evidence>
<accession>A0A081LRE5</accession>
<dbReference type="FunFam" id="2.70.210.12:FF:000001">
    <property type="entry name" value="GTPase Obg"/>
    <property type="match status" value="1"/>
</dbReference>
<evidence type="ECO:0000259" key="9">
    <source>
        <dbReference type="PROSITE" id="PS51710"/>
    </source>
</evidence>
<evidence type="ECO:0000313" key="22">
    <source>
        <dbReference type="Proteomes" id="UP000515756"/>
    </source>
</evidence>
<feature type="domain" description="Obg" evidence="10">
    <location>
        <begin position="1"/>
        <end position="159"/>
    </location>
</feature>
<evidence type="ECO:0000313" key="15">
    <source>
        <dbReference type="EMBL" id="GJA62574.1"/>
    </source>
</evidence>
<evidence type="ECO:0000313" key="23">
    <source>
        <dbReference type="Proteomes" id="UP000737420"/>
    </source>
</evidence>
<dbReference type="EMBL" id="CP120942">
    <property type="protein sequence ID" value="WFF97206.1"/>
    <property type="molecule type" value="Genomic_DNA"/>
</dbReference>
<dbReference type="InterPro" id="IPR027417">
    <property type="entry name" value="P-loop_NTPase"/>
</dbReference>
<dbReference type="SUPFAM" id="SSF82051">
    <property type="entry name" value="Obg GTP-binding protein N-terminal domain"/>
    <property type="match status" value="1"/>
</dbReference>
<feature type="binding site" evidence="8">
    <location>
        <begin position="166"/>
        <end position="173"/>
    </location>
    <ligand>
        <name>GTP</name>
        <dbReference type="ChEBI" id="CHEBI:37565"/>
    </ligand>
</feature>
<evidence type="ECO:0000313" key="21">
    <source>
        <dbReference type="EMBL" id="WFF97206.1"/>
    </source>
</evidence>
<dbReference type="PROSITE" id="PS00905">
    <property type="entry name" value="GTP1_OBG"/>
    <property type="match status" value="1"/>
</dbReference>
<organism evidence="14 24">
    <name type="scientific">Aeromonas caviae</name>
    <name type="common">Aeromonas punctata</name>
    <dbReference type="NCBI Taxonomy" id="648"/>
    <lineage>
        <taxon>Bacteria</taxon>
        <taxon>Pseudomonadati</taxon>
        <taxon>Pseudomonadota</taxon>
        <taxon>Gammaproteobacteria</taxon>
        <taxon>Aeromonadales</taxon>
        <taxon>Aeromonadaceae</taxon>
        <taxon>Aeromonas</taxon>
    </lineage>
</organism>
<comment type="similarity">
    <text evidence="1 8">Belongs to the TRAFAC class OBG-HflX-like GTPase superfamily. OBG GTPase family.</text>
</comment>
<feature type="domain" description="OBG-type G" evidence="9">
    <location>
        <begin position="160"/>
        <end position="333"/>
    </location>
</feature>
<dbReference type="EC" id="3.6.5.-" evidence="8"/>
<dbReference type="EMBL" id="BPNI01000003">
    <property type="protein sequence ID" value="GJA39530.1"/>
    <property type="molecule type" value="Genomic_DNA"/>
</dbReference>
<comment type="function">
    <text evidence="8">An essential GTPase which binds GTP, GDP and possibly (p)ppGpp with moderate affinity, with high nucleotide exchange rates and a fairly low GTP hydrolysis rate. Plays a role in control of the cell cycle, stress response, ribosome biogenesis and in those bacteria that undergo differentiation, in morphogenesis control.</text>
</comment>
<dbReference type="Proteomes" id="UP000887009">
    <property type="component" value="Unassembled WGS sequence"/>
</dbReference>
<keyword evidence="4 8" id="KW-0547">Nucleotide-binding</keyword>
<dbReference type="EMBL" id="CP025706">
    <property type="protein sequence ID" value="AXB05749.1"/>
    <property type="molecule type" value="Genomic_DNA"/>
</dbReference>
<dbReference type="Proteomes" id="UP001218423">
    <property type="component" value="Chromosome"/>
</dbReference>
<evidence type="ECO:0000256" key="1">
    <source>
        <dbReference type="ARBA" id="ARBA00007699"/>
    </source>
</evidence>
<reference evidence="14 23" key="3">
    <citation type="submission" date="2021-07" db="EMBL/GenBank/DDBJ databases">
        <title>Draft genome sequence of carbapenem-resistant Aeromonas spp. in Japan.</title>
        <authorList>
            <person name="Maehana S."/>
            <person name="Suzuki M."/>
            <person name="Kitasato H."/>
        </authorList>
    </citation>
    <scope>NUCLEOTIDE SEQUENCE</scope>
    <source>
        <strain evidence="13">KAM343</strain>
        <strain evidence="14">KAM348</strain>
        <strain evidence="15">KAM351</strain>
        <strain evidence="16 23">KAM382</strain>
    </source>
</reference>
<dbReference type="Proteomes" id="UP001277183">
    <property type="component" value="Unassembled WGS sequence"/>
</dbReference>
<dbReference type="AlphaFoldDB" id="A0A081LRE5"/>
<dbReference type="Proteomes" id="UP000266778">
    <property type="component" value="Chromosome"/>
</dbReference>
<evidence type="ECO:0000313" key="14">
    <source>
        <dbReference type="EMBL" id="GJA52685.1"/>
    </source>
</evidence>
<dbReference type="EMBL" id="JAYGOJ010000015">
    <property type="protein sequence ID" value="MEA9435200.1"/>
    <property type="molecule type" value="Genomic_DNA"/>
</dbReference>
<dbReference type="PANTHER" id="PTHR11702">
    <property type="entry name" value="DEVELOPMENTALLY REGULATED GTP-BINDING PROTEIN-RELATED"/>
    <property type="match status" value="1"/>
</dbReference>
<dbReference type="InterPro" id="IPR045086">
    <property type="entry name" value="OBG_GTPase"/>
</dbReference>
<evidence type="ECO:0000313" key="18">
    <source>
        <dbReference type="EMBL" id="MDX7719099.1"/>
    </source>
</evidence>
<dbReference type="GO" id="GO:0005525">
    <property type="term" value="F:GTP binding"/>
    <property type="evidence" value="ECO:0007669"/>
    <property type="project" value="UniProtKB-UniRule"/>
</dbReference>
<dbReference type="PROSITE" id="PS51883">
    <property type="entry name" value="OBG"/>
    <property type="match status" value="1"/>
</dbReference>
<keyword evidence="2 8" id="KW-0963">Cytoplasm</keyword>
<feature type="binding site" evidence="8">
    <location>
        <begin position="213"/>
        <end position="216"/>
    </location>
    <ligand>
        <name>GTP</name>
        <dbReference type="ChEBI" id="CHEBI:37565"/>
    </ligand>
</feature>
<evidence type="ECO:0000313" key="25">
    <source>
        <dbReference type="Proteomes" id="UP001304847"/>
    </source>
</evidence>
<feature type="binding site" evidence="8">
    <location>
        <begin position="283"/>
        <end position="286"/>
    </location>
    <ligand>
        <name>GTP</name>
        <dbReference type="ChEBI" id="CHEBI:37565"/>
    </ligand>
</feature>
<dbReference type="EMBL" id="BPOP01000014">
    <property type="protein sequence ID" value="GJB91751.1"/>
    <property type="molecule type" value="Genomic_DNA"/>
</dbReference>
<dbReference type="PANTHER" id="PTHR11702:SF31">
    <property type="entry name" value="MITOCHONDRIAL RIBOSOME-ASSOCIATED GTPASE 2"/>
    <property type="match status" value="1"/>
</dbReference>
<dbReference type="InterPro" id="IPR031167">
    <property type="entry name" value="G_OBG"/>
</dbReference>
<proteinExistence type="inferred from homology"/>
<dbReference type="EMBL" id="JAOCIZ010000001">
    <property type="protein sequence ID" value="MDH1503485.1"/>
    <property type="molecule type" value="Genomic_DNA"/>
</dbReference>
<dbReference type="Proteomes" id="UP000515756">
    <property type="component" value="Chromosome"/>
</dbReference>
<evidence type="ECO:0000313" key="12">
    <source>
        <dbReference type="EMBL" id="BBQ29230.1"/>
    </source>
</evidence>
<evidence type="ECO:0000256" key="2">
    <source>
        <dbReference type="ARBA" id="ARBA00022490"/>
    </source>
</evidence>
<keyword evidence="3 8" id="KW-0479">Metal-binding</keyword>
<comment type="cofactor">
    <cofactor evidence="8">
        <name>Mg(2+)</name>
        <dbReference type="ChEBI" id="CHEBI:18420"/>
    </cofactor>
</comment>
<dbReference type="NCBIfam" id="NF008955">
    <property type="entry name" value="PRK12297.1"/>
    <property type="match status" value="1"/>
</dbReference>
<sequence>MKFVDEVQIRVDAGDGGNGCVSFRREKYIPNGGPDGGDGGDGGDVYLVADENLNTLIDYRFERFHAAERGENGQSANCTGRRGKDKILRVPVGTRATDEDTGELLGDLTSHDQKLLVAKGGFHGLGNTRFKSSVNRAPRQKSNGTPGEVRTLRLELLLLADVGMLGLPNAGKSTFIRAVSAARPKVADYPFTTLVPNLGVVRGENSRSFVIADIPGLIEGAAEGAGLGIRFLKHLERCRVLIHLVDICPVDGSDPAENAVTIVRELEKYSPELAGKPRWLVFNKMDLILEEEAQEVMDRVKAALNHEGPVYAITAISKEGTKKVCYDILDLLDTMPRQLAEDARDAIEKVEFKWDDYHKNQLAKAEADALAASKAFDDGLDDDDWDDEDDDGVEVIYVRD</sequence>
<dbReference type="Pfam" id="PF01926">
    <property type="entry name" value="MMR_HSR1"/>
    <property type="match status" value="1"/>
</dbReference>
<reference evidence="21" key="5">
    <citation type="submission" date="2023-03" db="EMBL/GenBank/DDBJ databases">
        <title>Aeromonas caviae strain AC1520.</title>
        <authorList>
            <person name="Xie T."/>
            <person name="Zhang Q."/>
            <person name="Deng J."/>
            <person name="Li X."/>
        </authorList>
    </citation>
    <scope>NUCLEOTIDE SEQUENCE</scope>
    <source>
        <strain evidence="21">AC1520</strain>
    </source>
</reference>
<dbReference type="InterPro" id="IPR006169">
    <property type="entry name" value="GTP1_OBG_dom"/>
</dbReference>
<dbReference type="Proteomes" id="UP000886934">
    <property type="component" value="Unassembled WGS sequence"/>
</dbReference>
<evidence type="ECO:0000313" key="20">
    <source>
        <dbReference type="EMBL" id="UZC86951.1"/>
    </source>
</evidence>
<reference evidence="17" key="4">
    <citation type="submission" date="2022-09" db="EMBL/GenBank/DDBJ databases">
        <title>Intensive care unit water sources are persistently colonized with multi-drug resistant bacteria and are the site of extensive horizontal gene transfer of antibiotic resistance genes.</title>
        <authorList>
            <person name="Diorio-Toth L."/>
        </authorList>
    </citation>
    <scope>NUCLEOTIDE SEQUENCE</scope>
    <source>
        <strain evidence="17">GD03710</strain>
    </source>
</reference>
<evidence type="ECO:0000256" key="4">
    <source>
        <dbReference type="ARBA" id="ARBA00022741"/>
    </source>
</evidence>
<feature type="binding site" evidence="8">
    <location>
        <position position="173"/>
    </location>
    <ligand>
        <name>Mg(2+)</name>
        <dbReference type="ChEBI" id="CHEBI:18420"/>
    </ligand>
</feature>
<dbReference type="GeneID" id="48821174"/>
<dbReference type="GO" id="GO:0042254">
    <property type="term" value="P:ribosome biogenesis"/>
    <property type="evidence" value="ECO:0007669"/>
    <property type="project" value="UniProtKB-UniRule"/>
</dbReference>
<feature type="binding site" evidence="8">
    <location>
        <begin position="191"/>
        <end position="195"/>
    </location>
    <ligand>
        <name>GTP</name>
        <dbReference type="ChEBI" id="CHEBI:37565"/>
    </ligand>
</feature>
<gene>
    <name evidence="8 14" type="primary">obg</name>
    <name evidence="11" type="synonym">cgtA</name>
    <name evidence="11" type="ORF">C1C91_12770</name>
    <name evidence="13" type="ORF">KAM343_03260</name>
    <name evidence="14" type="ORF">KAM348_01080</name>
    <name evidence="15" type="ORF">KAM351_11850</name>
    <name evidence="16" type="ORF">KAM382_18120</name>
    <name evidence="17" type="ORF">N5I20_00230</name>
    <name evidence="20" type="ORF">OJY61_03115</name>
    <name evidence="21" type="ORF">P5S46_16315</name>
    <name evidence="18" type="ORF">SJS77_01175</name>
    <name evidence="19" type="ORF">VCX44_05020</name>
    <name evidence="12" type="ORF">WP2W18E01_08120</name>
</gene>
<dbReference type="PIRSF" id="PIRSF002401">
    <property type="entry name" value="GTP_bd_Obg/CgtA"/>
    <property type="match status" value="1"/>
</dbReference>
<evidence type="ECO:0000256" key="7">
    <source>
        <dbReference type="ARBA" id="ARBA00023134"/>
    </source>
</evidence>
<keyword evidence="5 8" id="KW-0378">Hydrolase</keyword>
<dbReference type="Gene3D" id="2.70.210.12">
    <property type="entry name" value="GTP1/OBG domain"/>
    <property type="match status" value="1"/>
</dbReference>
<dbReference type="Proteomes" id="UP000737420">
    <property type="component" value="Unassembled WGS sequence"/>
</dbReference>
<dbReference type="Proteomes" id="UP001161704">
    <property type="component" value="Unassembled WGS sequence"/>
</dbReference>
<dbReference type="RefSeq" id="WP_010673200.1">
    <property type="nucleotide sequence ID" value="NZ_AP019195.1"/>
</dbReference>
<dbReference type="InterPro" id="IPR006074">
    <property type="entry name" value="GTP1-OBG_CS"/>
</dbReference>
<evidence type="ECO:0000313" key="13">
    <source>
        <dbReference type="EMBL" id="GJA39530.1"/>
    </source>
</evidence>
<dbReference type="KEGG" id="acav:VI35_16545"/>
<feature type="binding site" evidence="8">
    <location>
        <begin position="314"/>
        <end position="316"/>
    </location>
    <ligand>
        <name>GTP</name>
        <dbReference type="ChEBI" id="CHEBI:37565"/>
    </ligand>
</feature>
<dbReference type="InterPro" id="IPR006073">
    <property type="entry name" value="GTP-bd"/>
</dbReference>
<dbReference type="PRINTS" id="PR00326">
    <property type="entry name" value="GTP1OBG"/>
</dbReference>
<evidence type="ECO:0000313" key="19">
    <source>
        <dbReference type="EMBL" id="MEA9435200.1"/>
    </source>
</evidence>
<keyword evidence="25" id="KW-1185">Reference proteome</keyword>
<evidence type="ECO:0000313" key="16">
    <source>
        <dbReference type="EMBL" id="GJB91751.1"/>
    </source>
</evidence>
<dbReference type="SUPFAM" id="SSF52540">
    <property type="entry name" value="P-loop containing nucleoside triphosphate hydrolases"/>
    <property type="match status" value="1"/>
</dbReference>
<dbReference type="CDD" id="cd01898">
    <property type="entry name" value="Obg"/>
    <property type="match status" value="1"/>
</dbReference>
<evidence type="ECO:0000259" key="10">
    <source>
        <dbReference type="PROSITE" id="PS51883"/>
    </source>
</evidence>
<keyword evidence="6 8" id="KW-0460">Magnesium</keyword>